<name>V5C799_9GAMM</name>
<dbReference type="Proteomes" id="UP000017842">
    <property type="component" value="Unassembled WGS sequence"/>
</dbReference>
<dbReference type="OrthoDB" id="7107924at2"/>
<comment type="caution">
    <text evidence="1">The sequence shown here is derived from an EMBL/GenBank/DDBJ whole genome shotgun (WGS) entry which is preliminary data.</text>
</comment>
<evidence type="ECO:0000313" key="1">
    <source>
        <dbReference type="EMBL" id="ESS72608.1"/>
    </source>
</evidence>
<proteinExistence type="predicted"/>
<evidence type="ECO:0000313" key="2">
    <source>
        <dbReference type="Proteomes" id="UP000017842"/>
    </source>
</evidence>
<gene>
    <name evidence="1" type="ORF">MGMO_53c00670</name>
</gene>
<protein>
    <submittedName>
        <fullName evidence="1">Uncharacterized protein</fullName>
    </submittedName>
</protein>
<reference evidence="1 2" key="1">
    <citation type="journal article" date="2013" name="Genome Announc.">
        <title>Draft Genome Sequence of the Methanotrophic Gammaproteobacterium Methyloglobulus morosus DSM 22980 Strain KoM1.</title>
        <authorList>
            <person name="Poehlein A."/>
            <person name="Deutzmann J.S."/>
            <person name="Daniel R."/>
            <person name="Simeonova D.D."/>
        </authorList>
    </citation>
    <scope>NUCLEOTIDE SEQUENCE [LARGE SCALE GENOMIC DNA]</scope>
    <source>
        <strain evidence="1 2">KoM1</strain>
    </source>
</reference>
<accession>V5C799</accession>
<keyword evidence="2" id="KW-1185">Reference proteome</keyword>
<dbReference type="RefSeq" id="WP_023494405.1">
    <property type="nucleotide sequence ID" value="NZ_AYLO01000051.1"/>
</dbReference>
<organism evidence="1 2">
    <name type="scientific">Methyloglobulus morosus KoM1</name>
    <dbReference type="NCBI Taxonomy" id="1116472"/>
    <lineage>
        <taxon>Bacteria</taxon>
        <taxon>Pseudomonadati</taxon>
        <taxon>Pseudomonadota</taxon>
        <taxon>Gammaproteobacteria</taxon>
        <taxon>Methylococcales</taxon>
        <taxon>Methylococcaceae</taxon>
        <taxon>Methyloglobulus</taxon>
    </lineage>
</organism>
<sequence>MAFDEGCSCRVWAIDGWVGDAQADQVNGDIVEIGTMLLQEGFNGTLNEKVAQFLPSRRSETLDLPCIIYGEFEYVTDVTPTHMWLEYQNFIYDTIPGFPLVRLPATPTNRRGPGCVDGSYPANVIGSVNYTLSQAQLDIITGAVWVPYAAGKPGEHRYMP</sequence>
<dbReference type="EMBL" id="AYLO01000051">
    <property type="protein sequence ID" value="ESS72608.1"/>
    <property type="molecule type" value="Genomic_DNA"/>
</dbReference>
<dbReference type="AlphaFoldDB" id="V5C799"/>